<dbReference type="Gene3D" id="3.30.70.120">
    <property type="match status" value="1"/>
</dbReference>
<dbReference type="RefSeq" id="WP_020995636.1">
    <property type="nucleotide sequence ID" value="NZ_CABKOK010000004.1"/>
</dbReference>
<reference evidence="1 4" key="2">
    <citation type="submission" date="2017-02" db="EMBL/GenBank/DDBJ databases">
        <title>Whole genome sequencing of Helicobacter bilis strain AAQJH.</title>
        <authorList>
            <person name="Conlan S."/>
            <person name="Thomas P.J."/>
            <person name="Mullikin J."/>
            <person name="Palmore T.N."/>
            <person name="Frank K.M."/>
            <person name="Segre J.A."/>
        </authorList>
    </citation>
    <scope>NUCLEOTIDE SEQUENCE [LARGE SCALE GENOMIC DNA]</scope>
    <source>
        <strain evidence="1 4">AAQJH</strain>
    </source>
</reference>
<dbReference type="InterPro" id="IPR021634">
    <property type="entry name" value="DUF3240"/>
</dbReference>
<proteinExistence type="predicted"/>
<evidence type="ECO:0000313" key="2">
    <source>
        <dbReference type="EMBL" id="TLE10902.1"/>
    </source>
</evidence>
<dbReference type="Proteomes" id="UP000188298">
    <property type="component" value="Chromosome"/>
</dbReference>
<dbReference type="EMBL" id="CP019645">
    <property type="protein sequence ID" value="AQQ58964.1"/>
    <property type="molecule type" value="Genomic_DNA"/>
</dbReference>
<organism evidence="2 3">
    <name type="scientific">Helicobacter bilis</name>
    <dbReference type="NCBI Taxonomy" id="37372"/>
    <lineage>
        <taxon>Bacteria</taxon>
        <taxon>Pseudomonadati</taxon>
        <taxon>Campylobacterota</taxon>
        <taxon>Epsilonproteobacteria</taxon>
        <taxon>Campylobacterales</taxon>
        <taxon>Helicobacteraceae</taxon>
        <taxon>Helicobacter</taxon>
    </lineage>
</organism>
<dbReference type="Proteomes" id="UP000029857">
    <property type="component" value="Unassembled WGS sequence"/>
</dbReference>
<dbReference type="InterPro" id="IPR015867">
    <property type="entry name" value="N-reg_PII/ATP_PRibTrfase_C"/>
</dbReference>
<dbReference type="KEGG" id="hbl:XJ32_01330"/>
<name>A0A099V0B6_9HELI</name>
<accession>A0A099V0B6</accession>
<evidence type="ECO:0000313" key="3">
    <source>
        <dbReference type="Proteomes" id="UP000029857"/>
    </source>
</evidence>
<evidence type="ECO:0000313" key="1">
    <source>
        <dbReference type="EMBL" id="AQQ58964.1"/>
    </source>
</evidence>
<evidence type="ECO:0000313" key="4">
    <source>
        <dbReference type="Proteomes" id="UP000188298"/>
    </source>
</evidence>
<protein>
    <submittedName>
        <fullName evidence="2">DUF3240 domain-containing protein</fullName>
    </submittedName>
</protein>
<dbReference type="EMBL" id="JRPJ02000011">
    <property type="protein sequence ID" value="TLE10902.1"/>
    <property type="molecule type" value="Genomic_DNA"/>
</dbReference>
<sequence length="96" mass="11077">MIMLDVYMRFEIKDNVIDLLLANGYDDFFFIEAKKYAAKNMLLSDEEQVSGRQNYAIIKLYLNDTAAGMLASLIKEEFKDVRVFAVECQPLAFFGM</sequence>
<gene>
    <name evidence="2" type="ORF">LS79_004380</name>
    <name evidence="1" type="ORF">XJ32_01330</name>
</gene>
<dbReference type="AlphaFoldDB" id="A0A099V0B6"/>
<reference evidence="2 3" key="1">
    <citation type="journal article" date="2014" name="Genome Announc.">
        <title>Draft genome sequences of eight enterohepatic helicobacter species isolated from both laboratory and wild rodents.</title>
        <authorList>
            <person name="Sheh A."/>
            <person name="Shen Z."/>
            <person name="Fox J.G."/>
        </authorList>
    </citation>
    <scope>NUCLEOTIDE SEQUENCE [LARGE SCALE GENOMIC DNA]</scope>
    <source>
        <strain evidence="2 3">ATCC 49320</strain>
    </source>
</reference>
<dbReference type="Pfam" id="PF11582">
    <property type="entry name" value="DUF3240"/>
    <property type="match status" value="1"/>
</dbReference>
<reference evidence="2" key="3">
    <citation type="submission" date="2018-04" db="EMBL/GenBank/DDBJ databases">
        <authorList>
            <person name="Sheh A."/>
            <person name="Shen Z."/>
            <person name="Mannion A.J."/>
            <person name="Fox J.G."/>
        </authorList>
    </citation>
    <scope>NUCLEOTIDE SEQUENCE</scope>
    <source>
        <strain evidence="2">ATCC 49320</strain>
    </source>
</reference>